<dbReference type="NCBIfam" id="TIGR00705">
    <property type="entry name" value="SppA_67K"/>
    <property type="match status" value="1"/>
</dbReference>
<comment type="similarity">
    <text evidence="2">Belongs to the peptidase S49 family.</text>
</comment>
<comment type="subcellular location">
    <subcellularLocation>
        <location evidence="1">Membrane</location>
    </subcellularLocation>
</comment>
<keyword evidence="4" id="KW-0378">Hydrolase</keyword>
<evidence type="ECO:0000256" key="3">
    <source>
        <dbReference type="ARBA" id="ARBA00022670"/>
    </source>
</evidence>
<evidence type="ECO:0000259" key="9">
    <source>
        <dbReference type="Pfam" id="PF01343"/>
    </source>
</evidence>
<dbReference type="AlphaFoldDB" id="A0AAE9XMK7"/>
<organism evidence="10 11">
    <name type="scientific">Gimibacter soli</name>
    <dbReference type="NCBI Taxonomy" id="3024400"/>
    <lineage>
        <taxon>Bacteria</taxon>
        <taxon>Pseudomonadati</taxon>
        <taxon>Pseudomonadota</taxon>
        <taxon>Alphaproteobacteria</taxon>
        <taxon>Kordiimonadales</taxon>
        <taxon>Temperatibacteraceae</taxon>
        <taxon>Gimibacter</taxon>
    </lineage>
</organism>
<dbReference type="CDD" id="cd07018">
    <property type="entry name" value="S49_SppA_67K_type"/>
    <property type="match status" value="1"/>
</dbReference>
<evidence type="ECO:0000256" key="6">
    <source>
        <dbReference type="ARBA" id="ARBA00023136"/>
    </source>
</evidence>
<keyword evidence="3" id="KW-0645">Protease</keyword>
<keyword evidence="8" id="KW-0812">Transmembrane</keyword>
<keyword evidence="11" id="KW-1185">Reference proteome</keyword>
<dbReference type="KEGG" id="gso:PH603_14375"/>
<dbReference type="InterPro" id="IPR047217">
    <property type="entry name" value="S49_SppA_67K_type_N"/>
</dbReference>
<keyword evidence="6 8" id="KW-0472">Membrane</keyword>
<dbReference type="SUPFAM" id="SSF52096">
    <property type="entry name" value="ClpP/crotonase"/>
    <property type="match status" value="2"/>
</dbReference>
<evidence type="ECO:0000313" key="11">
    <source>
        <dbReference type="Proteomes" id="UP001217500"/>
    </source>
</evidence>
<reference evidence="10" key="1">
    <citation type="submission" date="2023-01" db="EMBL/GenBank/DDBJ databases">
        <title>The genome sequence of Kordiimonadaceae bacterium 6D33.</title>
        <authorList>
            <person name="Liu Y."/>
        </authorList>
    </citation>
    <scope>NUCLEOTIDE SEQUENCE</scope>
    <source>
        <strain evidence="10">6D33</strain>
    </source>
</reference>
<dbReference type="Gene3D" id="6.20.330.10">
    <property type="match status" value="1"/>
</dbReference>
<evidence type="ECO:0000256" key="5">
    <source>
        <dbReference type="ARBA" id="ARBA00022825"/>
    </source>
</evidence>
<keyword evidence="5" id="KW-0720">Serine protease</keyword>
<dbReference type="GO" id="GO:0008236">
    <property type="term" value="F:serine-type peptidase activity"/>
    <property type="evidence" value="ECO:0007669"/>
    <property type="project" value="UniProtKB-KW"/>
</dbReference>
<evidence type="ECO:0000313" key="10">
    <source>
        <dbReference type="EMBL" id="WCL53723.1"/>
    </source>
</evidence>
<dbReference type="EMBL" id="CP116805">
    <property type="protein sequence ID" value="WCL53723.1"/>
    <property type="molecule type" value="Genomic_DNA"/>
</dbReference>
<evidence type="ECO:0000256" key="7">
    <source>
        <dbReference type="PIRSR" id="PIRSR001217-1"/>
    </source>
</evidence>
<dbReference type="RefSeq" id="WP_289503270.1">
    <property type="nucleotide sequence ID" value="NZ_CP116805.1"/>
</dbReference>
<dbReference type="InterPro" id="IPR004635">
    <property type="entry name" value="Pept_S49_SppA"/>
</dbReference>
<dbReference type="InterPro" id="IPR004634">
    <property type="entry name" value="Pept_S49_pIV"/>
</dbReference>
<evidence type="ECO:0000256" key="1">
    <source>
        <dbReference type="ARBA" id="ARBA00004370"/>
    </source>
</evidence>
<dbReference type="PANTHER" id="PTHR33209">
    <property type="entry name" value="PROTEASE 4"/>
    <property type="match status" value="1"/>
</dbReference>
<gene>
    <name evidence="10" type="primary">sppA</name>
    <name evidence="10" type="ORF">PH603_14375</name>
</gene>
<dbReference type="Proteomes" id="UP001217500">
    <property type="component" value="Chromosome"/>
</dbReference>
<feature type="domain" description="Peptidase S49" evidence="9">
    <location>
        <begin position="385"/>
        <end position="536"/>
    </location>
</feature>
<sequence length="612" mass="65340">MQGIWKALKALINTIQGVGTFVAGILVILALVLVVRFANRTVELPGVPNGSVLVLWPEGNVVEQAQYPNRLSLIFNSFDQQPPETSVHDILTAIERGKNDSRIAAMAILTDNMWGVSPAHGHEIAEAVRSFREAGKEVYAISSEYDQASYLIAAEATKVFLNPAGSLLLTGYGQYVPHFKQLLDKVGATVNVFRVGTYKSAVEPYLRDDMSEAAKTANRAFLGALWESYESSVTRARGLEAGALSRMLTDFSNVLKAGGGNFAQAALDQGLVDALAPRSDWRAELMDKYGTTPDGVSFNQIHYQAYLGATQNMAKRGDKAIAVITAQGEIVMGDGPINVAAAETLVRHIREARTDENVAAIVLRVDSPGGSAFASELIRQELAAAQADGIPVISSFASMAASGGYWIASTSDEIWAEPTTITGSIGIFGVIPTFENTLDKIGVHTDGVGTSPLAGAFDVSRPMSETAKDVVQQSIEEGYRQFLTRVAAGRGMSIEDVDKIAQGRVWAGSVAQTIGLVDNLGGLDDAIAAAAAKAGVTSYEPVFYRDSPSNLDTIIADILDSLAVKAPVDDLSLISQSPMFKTAMMLKTEAMALVKFNDPMGRYALCLECSVR</sequence>
<accession>A0AAE9XMK7</accession>
<feature type="active site" description="Nucleophile" evidence="7">
    <location>
        <position position="402"/>
    </location>
</feature>
<dbReference type="GO" id="GO:0006465">
    <property type="term" value="P:signal peptide processing"/>
    <property type="evidence" value="ECO:0007669"/>
    <property type="project" value="InterPro"/>
</dbReference>
<feature type="transmembrane region" description="Helical" evidence="8">
    <location>
        <begin position="12"/>
        <end position="35"/>
    </location>
</feature>
<dbReference type="InterPro" id="IPR002142">
    <property type="entry name" value="Peptidase_S49"/>
</dbReference>
<keyword evidence="8" id="KW-1133">Transmembrane helix</keyword>
<proteinExistence type="inferred from homology"/>
<dbReference type="InterPro" id="IPR047272">
    <property type="entry name" value="S49_SppA_C"/>
</dbReference>
<protein>
    <submittedName>
        <fullName evidence="10">Signal peptide peptidase SppA</fullName>
    </submittedName>
</protein>
<dbReference type="CDD" id="cd07023">
    <property type="entry name" value="S49_Sppa_N_C"/>
    <property type="match status" value="1"/>
</dbReference>
<dbReference type="InterPro" id="IPR029045">
    <property type="entry name" value="ClpP/crotonase-like_dom_sf"/>
</dbReference>
<name>A0AAE9XMK7_9PROT</name>
<dbReference type="NCBIfam" id="TIGR00706">
    <property type="entry name" value="SppA_dom"/>
    <property type="match status" value="1"/>
</dbReference>
<dbReference type="GO" id="GO:0016020">
    <property type="term" value="C:membrane"/>
    <property type="evidence" value="ECO:0007669"/>
    <property type="project" value="UniProtKB-SubCell"/>
</dbReference>
<dbReference type="Pfam" id="PF01343">
    <property type="entry name" value="Peptidase_S49"/>
    <property type="match status" value="2"/>
</dbReference>
<dbReference type="PIRSF" id="PIRSF001217">
    <property type="entry name" value="Protease_4_SppA"/>
    <property type="match status" value="1"/>
</dbReference>
<feature type="active site" description="Proton donor/acceptor" evidence="7">
    <location>
        <position position="199"/>
    </location>
</feature>
<dbReference type="PANTHER" id="PTHR33209:SF1">
    <property type="entry name" value="PEPTIDASE S49 DOMAIN-CONTAINING PROTEIN"/>
    <property type="match status" value="1"/>
</dbReference>
<evidence type="ECO:0000256" key="4">
    <source>
        <dbReference type="ARBA" id="ARBA00022801"/>
    </source>
</evidence>
<dbReference type="Gene3D" id="3.90.226.10">
    <property type="entry name" value="2-enoyl-CoA Hydratase, Chain A, domain 1"/>
    <property type="match status" value="3"/>
</dbReference>
<evidence type="ECO:0000256" key="8">
    <source>
        <dbReference type="SAM" id="Phobius"/>
    </source>
</evidence>
<feature type="domain" description="Peptidase S49" evidence="9">
    <location>
        <begin position="131"/>
        <end position="288"/>
    </location>
</feature>
<evidence type="ECO:0000256" key="2">
    <source>
        <dbReference type="ARBA" id="ARBA00008683"/>
    </source>
</evidence>